<keyword evidence="2" id="KW-0808">Transferase</keyword>
<evidence type="ECO:0000313" key="3">
    <source>
        <dbReference type="Proteomes" id="UP001055940"/>
    </source>
</evidence>
<dbReference type="RefSeq" id="WP_254421259.1">
    <property type="nucleotide sequence ID" value="NZ_BAAAJB010000067.1"/>
</dbReference>
<dbReference type="Gene3D" id="3.40.50.720">
    <property type="entry name" value="NAD(P)-binding Rossmann-like Domain"/>
    <property type="match status" value="1"/>
</dbReference>
<dbReference type="SUPFAM" id="SSF69572">
    <property type="entry name" value="Activating enzymes of the ubiquitin-like proteins"/>
    <property type="match status" value="1"/>
</dbReference>
<dbReference type="EMBL" id="CP099837">
    <property type="protein sequence ID" value="USY22486.1"/>
    <property type="molecule type" value="Genomic_DNA"/>
</dbReference>
<evidence type="ECO:0000259" key="1">
    <source>
        <dbReference type="Pfam" id="PF00899"/>
    </source>
</evidence>
<dbReference type="PANTHER" id="PTHR10953">
    <property type="entry name" value="UBIQUITIN-ACTIVATING ENZYME E1"/>
    <property type="match status" value="1"/>
</dbReference>
<proteinExistence type="predicted"/>
<dbReference type="PANTHER" id="PTHR10953:SF102">
    <property type="entry name" value="ADENYLYLTRANSFERASE AND SULFURTRANSFERASE MOCS3"/>
    <property type="match status" value="1"/>
</dbReference>
<dbReference type="Proteomes" id="UP001055940">
    <property type="component" value="Chromosome"/>
</dbReference>
<name>A0ABY5DDS4_9ACTN</name>
<gene>
    <name evidence="2" type="ORF">NE857_13250</name>
</gene>
<evidence type="ECO:0000313" key="2">
    <source>
        <dbReference type="EMBL" id="USY22486.1"/>
    </source>
</evidence>
<keyword evidence="3" id="KW-1185">Reference proteome</keyword>
<dbReference type="Pfam" id="PF00899">
    <property type="entry name" value="ThiF"/>
    <property type="match status" value="1"/>
</dbReference>
<accession>A0ABY5DDS4</accession>
<keyword evidence="2" id="KW-0548">Nucleotidyltransferase</keyword>
<dbReference type="GO" id="GO:0016779">
    <property type="term" value="F:nucleotidyltransferase activity"/>
    <property type="evidence" value="ECO:0007669"/>
    <property type="project" value="UniProtKB-KW"/>
</dbReference>
<protein>
    <submittedName>
        <fullName evidence="2">ThiF family adenylyltransferase</fullName>
    </submittedName>
</protein>
<dbReference type="InterPro" id="IPR035985">
    <property type="entry name" value="Ubiquitin-activating_enz"/>
</dbReference>
<feature type="domain" description="THIF-type NAD/FAD binding fold" evidence="1">
    <location>
        <begin position="103"/>
        <end position="341"/>
    </location>
</feature>
<dbReference type="InterPro" id="IPR045886">
    <property type="entry name" value="ThiF/MoeB/HesA"/>
</dbReference>
<sequence length="369" mass="39910">MNSSDGTIDAPRVLAPYVRIGVQGETLYLGFGSLQQAVNDRTLWRPLVRLAAHFREPRTRAEALAFLRDACLVREPVAQALLLTLESGNCLVRAHAYDPADRYSRHALFYELSGTEAGRVQRRLTESRVLLLGCGGIGNLVAATLATAGVGELTLVDADHVELSNLTRQFLFTEADVGLPKAEVLARELRRRDSGCLVRPIVRSVHDTEDLRALPEADLVLVSADSPGITGLVNAHCVASGQAWLNACYVNDIAVWGPLVVPGETGCWDCRPLTAHPPVDDPELAELISGVNRHYQAPSNGPVNMLASSLAALDALRHLGGFGVPASRNRRMGVWTHDLALDRQSAERDPACTTCSDVRPSTPRLQGAR</sequence>
<organism evidence="2 3">
    <name type="scientific">Nocardiopsis exhalans</name>
    <dbReference type="NCBI Taxonomy" id="163604"/>
    <lineage>
        <taxon>Bacteria</taxon>
        <taxon>Bacillati</taxon>
        <taxon>Actinomycetota</taxon>
        <taxon>Actinomycetes</taxon>
        <taxon>Streptosporangiales</taxon>
        <taxon>Nocardiopsidaceae</taxon>
        <taxon>Nocardiopsis</taxon>
    </lineage>
</organism>
<dbReference type="Gene3D" id="3.90.930.70">
    <property type="match status" value="1"/>
</dbReference>
<dbReference type="InterPro" id="IPR000594">
    <property type="entry name" value="ThiF_NAD_FAD-bd"/>
</dbReference>
<reference evidence="2" key="1">
    <citation type="submission" date="2022-06" db="EMBL/GenBank/DDBJ databases">
        <authorList>
            <person name="Ping M."/>
        </authorList>
    </citation>
    <scope>NUCLEOTIDE SEQUENCE</scope>
    <source>
        <strain evidence="2">JCM11759T</strain>
    </source>
</reference>